<evidence type="ECO:0000256" key="2">
    <source>
        <dbReference type="ARBA" id="ARBA00022603"/>
    </source>
</evidence>
<evidence type="ECO:0000256" key="1">
    <source>
        <dbReference type="ARBA" id="ARBA00008361"/>
    </source>
</evidence>
<feature type="domain" description="Methyltransferase type 11" evidence="4">
    <location>
        <begin position="43"/>
        <end position="127"/>
    </location>
</feature>
<dbReference type="AlphaFoldDB" id="A0A8H7VB96"/>
<dbReference type="GO" id="GO:0008757">
    <property type="term" value="F:S-adenosylmethionine-dependent methyltransferase activity"/>
    <property type="evidence" value="ECO:0007669"/>
    <property type="project" value="InterPro"/>
</dbReference>
<comment type="caution">
    <text evidence="5">The sequence shown here is derived from an EMBL/GenBank/DDBJ whole genome shotgun (WGS) entry which is preliminary data.</text>
</comment>
<dbReference type="InterPro" id="IPR051052">
    <property type="entry name" value="Diverse_substrate_MTase"/>
</dbReference>
<proteinExistence type="inferred from homology"/>
<reference evidence="5" key="1">
    <citation type="submission" date="2020-12" db="EMBL/GenBank/DDBJ databases">
        <title>Metabolic potential, ecology and presence of endohyphal bacteria is reflected in genomic diversity of Mucoromycotina.</title>
        <authorList>
            <person name="Muszewska A."/>
            <person name="Okrasinska A."/>
            <person name="Steczkiewicz K."/>
            <person name="Drgas O."/>
            <person name="Orlowska M."/>
            <person name="Perlinska-Lenart U."/>
            <person name="Aleksandrzak-Piekarczyk T."/>
            <person name="Szatraj K."/>
            <person name="Zielenkiewicz U."/>
            <person name="Pilsyk S."/>
            <person name="Malc E."/>
            <person name="Mieczkowski P."/>
            <person name="Kruszewska J.S."/>
            <person name="Biernat P."/>
            <person name="Pawlowska J."/>
        </authorList>
    </citation>
    <scope>NUCLEOTIDE SEQUENCE</scope>
    <source>
        <strain evidence="5">CBS 226.32</strain>
    </source>
</reference>
<organism evidence="5 6">
    <name type="scientific">Mucor plumbeus</name>
    <dbReference type="NCBI Taxonomy" id="97098"/>
    <lineage>
        <taxon>Eukaryota</taxon>
        <taxon>Fungi</taxon>
        <taxon>Fungi incertae sedis</taxon>
        <taxon>Mucoromycota</taxon>
        <taxon>Mucoromycotina</taxon>
        <taxon>Mucoromycetes</taxon>
        <taxon>Mucorales</taxon>
        <taxon>Mucorineae</taxon>
        <taxon>Mucoraceae</taxon>
        <taxon>Mucor</taxon>
    </lineage>
</organism>
<keyword evidence="3" id="KW-0808">Transferase</keyword>
<name>A0A8H7VB96_9FUNG</name>
<keyword evidence="2" id="KW-0489">Methyltransferase</keyword>
<sequence>MSKADVSYEGGAYSKFRPSYSDEIYSLIYKFHDQNNGEYNIVVDVGTGTGQAAIELCKKFKRVYGIDTLTEQIENATPRDNIEYQVGPGEDLSQFQDNSVDMITVGTAFHWFDHDKFFKEAKRVLKHKSGTLAVFGYYFPVISNEPKANELVKSLVKKFEQYTNSNIRFIKSMYRNITFPFNEQTWYITPKSEDTTNISQPTAGSLMKASMTMENYNHYMKTASAYYNYIKDHTKEEDPVDTLVKDIMQALNITDYQHVIDLEWPTSLVLARND</sequence>
<dbReference type="Pfam" id="PF08241">
    <property type="entry name" value="Methyltransf_11"/>
    <property type="match status" value="1"/>
</dbReference>
<dbReference type="Proteomes" id="UP000650833">
    <property type="component" value="Unassembled WGS sequence"/>
</dbReference>
<evidence type="ECO:0000256" key="3">
    <source>
        <dbReference type="ARBA" id="ARBA00022679"/>
    </source>
</evidence>
<dbReference type="PANTHER" id="PTHR44942">
    <property type="entry name" value="METHYLTRANSF_11 DOMAIN-CONTAINING PROTEIN"/>
    <property type="match status" value="1"/>
</dbReference>
<dbReference type="Gene3D" id="3.40.50.150">
    <property type="entry name" value="Vaccinia Virus protein VP39"/>
    <property type="match status" value="1"/>
</dbReference>
<dbReference type="InterPro" id="IPR029063">
    <property type="entry name" value="SAM-dependent_MTases_sf"/>
</dbReference>
<evidence type="ECO:0000259" key="4">
    <source>
        <dbReference type="Pfam" id="PF08241"/>
    </source>
</evidence>
<dbReference type="EMBL" id="JAEPRC010000083">
    <property type="protein sequence ID" value="KAG2210188.1"/>
    <property type="molecule type" value="Genomic_DNA"/>
</dbReference>
<dbReference type="GO" id="GO:0032259">
    <property type="term" value="P:methylation"/>
    <property type="evidence" value="ECO:0007669"/>
    <property type="project" value="UniProtKB-KW"/>
</dbReference>
<dbReference type="PANTHER" id="PTHR44942:SF4">
    <property type="entry name" value="METHYLTRANSFERASE TYPE 11 DOMAIN-CONTAINING PROTEIN"/>
    <property type="match status" value="1"/>
</dbReference>
<dbReference type="InterPro" id="IPR013216">
    <property type="entry name" value="Methyltransf_11"/>
</dbReference>
<protein>
    <recommendedName>
        <fullName evidence="4">Methyltransferase type 11 domain-containing protein</fullName>
    </recommendedName>
</protein>
<evidence type="ECO:0000313" key="5">
    <source>
        <dbReference type="EMBL" id="KAG2210188.1"/>
    </source>
</evidence>
<dbReference type="SUPFAM" id="SSF53335">
    <property type="entry name" value="S-adenosyl-L-methionine-dependent methyltransferases"/>
    <property type="match status" value="1"/>
</dbReference>
<accession>A0A8H7VB96</accession>
<dbReference type="CDD" id="cd02440">
    <property type="entry name" value="AdoMet_MTases"/>
    <property type="match status" value="1"/>
</dbReference>
<comment type="similarity">
    <text evidence="1">Belongs to the methyltransferase superfamily.</text>
</comment>
<dbReference type="OrthoDB" id="10027013at2759"/>
<gene>
    <name evidence="5" type="ORF">INT46_009997</name>
</gene>
<keyword evidence="6" id="KW-1185">Reference proteome</keyword>
<evidence type="ECO:0000313" key="6">
    <source>
        <dbReference type="Proteomes" id="UP000650833"/>
    </source>
</evidence>